<dbReference type="Pfam" id="PF01149">
    <property type="entry name" value="Fapy_DNA_glyco"/>
    <property type="match status" value="1"/>
</dbReference>
<evidence type="ECO:0000256" key="13">
    <source>
        <dbReference type="PROSITE-ProRule" id="PRU00391"/>
    </source>
</evidence>
<evidence type="ECO:0000256" key="11">
    <source>
        <dbReference type="ARBA" id="ARBA00023268"/>
    </source>
</evidence>
<gene>
    <name evidence="16" type="primary">nei2</name>
    <name evidence="16" type="ORF">GCM10023147_05270</name>
</gene>
<dbReference type="SMART" id="SM00898">
    <property type="entry name" value="Fapy_DNA_glyco"/>
    <property type="match status" value="1"/>
</dbReference>
<evidence type="ECO:0000259" key="15">
    <source>
        <dbReference type="PROSITE" id="PS51068"/>
    </source>
</evidence>
<dbReference type="SMART" id="SM01232">
    <property type="entry name" value="H2TH"/>
    <property type="match status" value="1"/>
</dbReference>
<dbReference type="Gene3D" id="3.20.190.10">
    <property type="entry name" value="MutM-like, N-terminal"/>
    <property type="match status" value="1"/>
</dbReference>
<dbReference type="PROSITE" id="PS51068">
    <property type="entry name" value="FPG_CAT"/>
    <property type="match status" value="1"/>
</dbReference>
<reference evidence="17" key="1">
    <citation type="journal article" date="2019" name="Int. J. Syst. Evol. Microbiol.">
        <title>The Global Catalogue of Microorganisms (GCM) 10K type strain sequencing project: providing services to taxonomists for standard genome sequencing and annotation.</title>
        <authorList>
            <consortium name="The Broad Institute Genomics Platform"/>
            <consortium name="The Broad Institute Genome Sequencing Center for Infectious Disease"/>
            <person name="Wu L."/>
            <person name="Ma J."/>
        </authorList>
    </citation>
    <scope>NUCLEOTIDE SEQUENCE [LARGE SCALE GENOMIC DNA]</scope>
    <source>
        <strain evidence="17">JCM 17688</strain>
    </source>
</reference>
<organism evidence="16 17">
    <name type="scientific">Tsukamurella soli</name>
    <dbReference type="NCBI Taxonomy" id="644556"/>
    <lineage>
        <taxon>Bacteria</taxon>
        <taxon>Bacillati</taxon>
        <taxon>Actinomycetota</taxon>
        <taxon>Actinomycetes</taxon>
        <taxon>Mycobacteriales</taxon>
        <taxon>Tsukamurellaceae</taxon>
        <taxon>Tsukamurella</taxon>
    </lineage>
</organism>
<evidence type="ECO:0000313" key="17">
    <source>
        <dbReference type="Proteomes" id="UP001500635"/>
    </source>
</evidence>
<dbReference type="PANTHER" id="PTHR42697">
    <property type="entry name" value="ENDONUCLEASE 8"/>
    <property type="match status" value="1"/>
</dbReference>
<dbReference type="InterPro" id="IPR012319">
    <property type="entry name" value="FPG_cat"/>
</dbReference>
<evidence type="ECO:0000256" key="1">
    <source>
        <dbReference type="ARBA" id="ARBA00009409"/>
    </source>
</evidence>
<name>A0ABP8J3Z6_9ACTN</name>
<dbReference type="InterPro" id="IPR035937">
    <property type="entry name" value="FPG_N"/>
</dbReference>
<keyword evidence="17" id="KW-1185">Reference proteome</keyword>
<evidence type="ECO:0000313" key="16">
    <source>
        <dbReference type="EMBL" id="GAA4384627.1"/>
    </source>
</evidence>
<keyword evidence="5 13" id="KW-0863">Zinc-finger</keyword>
<keyword evidence="7" id="KW-0862">Zinc</keyword>
<evidence type="ECO:0000256" key="8">
    <source>
        <dbReference type="ARBA" id="ARBA00023125"/>
    </source>
</evidence>
<sequence>MPEGDTVFRTAQRLDAALAGRVLTGCDLRVPRYATVDLSGRRVDGVVSRGKHLLIRLGDSSIHSHLKMEGVWHVYRAGERWRRPAHTARAVLRVGDAGSGGDSVRAAVGFSLGVLAVVPREREEAAIGPLGPDLLGPDWDEGLAAANLGADPERPVGLALLDQRVMAGIGNEYRSEICFLRGVLPSTPVGEAGDPAAWAALAHRLLAANRDRPVRTTTGIDRDGARTWVYDRARRVCRRCGTPVQVGRLGEGADRERTVWWCPSCQR</sequence>
<keyword evidence="4" id="KW-0227">DNA damage</keyword>
<dbReference type="Gene3D" id="1.10.8.50">
    <property type="match status" value="1"/>
</dbReference>
<accession>A0ABP8J3Z6</accession>
<dbReference type="EC" id="4.2.99.18" evidence="2"/>
<evidence type="ECO:0000256" key="12">
    <source>
        <dbReference type="ARBA" id="ARBA00023295"/>
    </source>
</evidence>
<keyword evidence="16" id="KW-0540">Nuclease</keyword>
<dbReference type="Proteomes" id="UP001500635">
    <property type="component" value="Unassembled WGS sequence"/>
</dbReference>
<proteinExistence type="inferred from homology"/>
<dbReference type="CDD" id="cd08971">
    <property type="entry name" value="AcNei2_N"/>
    <property type="match status" value="1"/>
</dbReference>
<keyword evidence="8" id="KW-0238">DNA-binding</keyword>
<evidence type="ECO:0000256" key="5">
    <source>
        <dbReference type="ARBA" id="ARBA00022771"/>
    </source>
</evidence>
<comment type="similarity">
    <text evidence="1">Belongs to the FPG family.</text>
</comment>
<evidence type="ECO:0000256" key="9">
    <source>
        <dbReference type="ARBA" id="ARBA00023204"/>
    </source>
</evidence>
<keyword evidence="6" id="KW-0378">Hydrolase</keyword>
<dbReference type="InterPro" id="IPR044090">
    <property type="entry name" value="Nei2_N"/>
</dbReference>
<evidence type="ECO:0000259" key="14">
    <source>
        <dbReference type="PROSITE" id="PS51066"/>
    </source>
</evidence>
<keyword evidence="3" id="KW-0479">Metal-binding</keyword>
<evidence type="ECO:0000256" key="4">
    <source>
        <dbReference type="ARBA" id="ARBA00022763"/>
    </source>
</evidence>
<comment type="caution">
    <text evidence="16">The sequence shown here is derived from an EMBL/GenBank/DDBJ whole genome shotgun (WGS) entry which is preliminary data.</text>
</comment>
<evidence type="ECO:0000256" key="3">
    <source>
        <dbReference type="ARBA" id="ARBA00022723"/>
    </source>
</evidence>
<keyword evidence="9" id="KW-0234">DNA repair</keyword>
<evidence type="ECO:0000256" key="2">
    <source>
        <dbReference type="ARBA" id="ARBA00012720"/>
    </source>
</evidence>
<dbReference type="EMBL" id="BAABFR010000005">
    <property type="protein sequence ID" value="GAA4384627.1"/>
    <property type="molecule type" value="Genomic_DNA"/>
</dbReference>
<dbReference type="PROSITE" id="PS51066">
    <property type="entry name" value="ZF_FPG_2"/>
    <property type="match status" value="1"/>
</dbReference>
<keyword evidence="11" id="KW-0511">Multifunctional enzyme</keyword>
<feature type="domain" description="Formamidopyrimidine-DNA glycosylase catalytic" evidence="15">
    <location>
        <begin position="2"/>
        <end position="101"/>
    </location>
</feature>
<evidence type="ECO:0000256" key="6">
    <source>
        <dbReference type="ARBA" id="ARBA00022801"/>
    </source>
</evidence>
<dbReference type="PANTHER" id="PTHR42697:SF1">
    <property type="entry name" value="ENDONUCLEASE 8"/>
    <property type="match status" value="1"/>
</dbReference>
<evidence type="ECO:0000256" key="10">
    <source>
        <dbReference type="ARBA" id="ARBA00023239"/>
    </source>
</evidence>
<dbReference type="GO" id="GO:0004519">
    <property type="term" value="F:endonuclease activity"/>
    <property type="evidence" value="ECO:0007669"/>
    <property type="project" value="UniProtKB-KW"/>
</dbReference>
<feature type="domain" description="FPG-type" evidence="14">
    <location>
        <begin position="228"/>
        <end position="267"/>
    </location>
</feature>
<dbReference type="SUPFAM" id="SSF57716">
    <property type="entry name" value="Glucocorticoid receptor-like (DNA-binding domain)"/>
    <property type="match status" value="1"/>
</dbReference>
<keyword evidence="16" id="KW-0255">Endonuclease</keyword>
<dbReference type="InterPro" id="IPR000214">
    <property type="entry name" value="Znf_DNA_glyclase/AP_lyase"/>
</dbReference>
<keyword evidence="10" id="KW-0456">Lyase</keyword>
<keyword evidence="12" id="KW-0326">Glycosidase</keyword>
<evidence type="ECO:0000256" key="7">
    <source>
        <dbReference type="ARBA" id="ARBA00022833"/>
    </source>
</evidence>
<dbReference type="SUPFAM" id="SSF81624">
    <property type="entry name" value="N-terminal domain of MutM-like DNA repair proteins"/>
    <property type="match status" value="1"/>
</dbReference>
<dbReference type="RefSeq" id="WP_344990451.1">
    <property type="nucleotide sequence ID" value="NZ_BAABFR010000005.1"/>
</dbReference>
<dbReference type="SUPFAM" id="SSF46946">
    <property type="entry name" value="S13-like H2TH domain"/>
    <property type="match status" value="1"/>
</dbReference>
<protein>
    <recommendedName>
        <fullName evidence="2">DNA-(apurinic or apyrimidinic site) lyase</fullName>
        <ecNumber evidence="2">4.2.99.18</ecNumber>
    </recommendedName>
</protein>
<dbReference type="InterPro" id="IPR010979">
    <property type="entry name" value="Ribosomal_uS13-like_H2TH"/>
</dbReference>
<dbReference type="InterPro" id="IPR015886">
    <property type="entry name" value="H2TH_FPG"/>
</dbReference>